<dbReference type="PROSITE" id="PS00134">
    <property type="entry name" value="TRYPSIN_HIS"/>
    <property type="match status" value="1"/>
</dbReference>
<dbReference type="PROSITE" id="PS50240">
    <property type="entry name" value="TRYPSIN_DOM"/>
    <property type="match status" value="1"/>
</dbReference>
<evidence type="ECO:0000313" key="8">
    <source>
        <dbReference type="EMBL" id="KAK6170666.1"/>
    </source>
</evidence>
<dbReference type="GO" id="GO:0004252">
    <property type="term" value="F:serine-type endopeptidase activity"/>
    <property type="evidence" value="ECO:0007669"/>
    <property type="project" value="InterPro"/>
</dbReference>
<sequence length="430" mass="49300">MKLLLWIMCTIILCIRSSDSINSRENVKDEKKKDDHSNESSIGHSKEALIDDSKESLIDHTKDSLIDHIKDSRMHNDPRRTRWRPPFHYGFHHRFRTDQESRLREIMYSWMSLGDIWKYWWYHHNKRTTVPPTPKPILDYDEWLDEWNTEQEHIGCGLQDIEPRLVDLRIIGGTSAIRGSWPWMVSLKTAGQHFCGGVLISREWVVSAAHCMLFMPGMDDPTLWEIRLGRFDPAFNVTEPKTEQTFNISGKPIFYDGLDVEQFYAGVSVDNDLVLLKLARPAIITKWVKPICLPEKDEEPENGERCVITGYGQTIPNVGPPSKLKQAIVPIVDFETCQNKEGYKRLLTSNMICAGYKDGGVDSCKMDSGGPLQCFGNERWVVSGITSWGDAGQTGCAKALRPGVYTKVSNYSSWIKNMMYEDYVATRNQQ</sequence>
<comment type="caution">
    <text evidence="8">The sequence shown here is derived from an EMBL/GenBank/DDBJ whole genome shotgun (WGS) entry which is preliminary data.</text>
</comment>
<dbReference type="PRINTS" id="PR00722">
    <property type="entry name" value="CHYMOTRYPSIN"/>
</dbReference>
<dbReference type="PANTHER" id="PTHR24252:SF7">
    <property type="entry name" value="HYALIN"/>
    <property type="match status" value="1"/>
</dbReference>
<keyword evidence="1" id="KW-0645">Protease</keyword>
<dbReference type="EMBL" id="JAZGQO010000014">
    <property type="protein sequence ID" value="KAK6170666.1"/>
    <property type="molecule type" value="Genomic_DNA"/>
</dbReference>
<evidence type="ECO:0000256" key="6">
    <source>
        <dbReference type="SAM" id="SignalP"/>
    </source>
</evidence>
<evidence type="ECO:0000256" key="5">
    <source>
        <dbReference type="SAM" id="MobiDB-lite"/>
    </source>
</evidence>
<organism evidence="8 9">
    <name type="scientific">Patella caerulea</name>
    <name type="common">Rayed Mediterranean limpet</name>
    <dbReference type="NCBI Taxonomy" id="87958"/>
    <lineage>
        <taxon>Eukaryota</taxon>
        <taxon>Metazoa</taxon>
        <taxon>Spiralia</taxon>
        <taxon>Lophotrochozoa</taxon>
        <taxon>Mollusca</taxon>
        <taxon>Gastropoda</taxon>
        <taxon>Patellogastropoda</taxon>
        <taxon>Patelloidea</taxon>
        <taxon>Patellidae</taxon>
        <taxon>Patella</taxon>
    </lineage>
</organism>
<evidence type="ECO:0000256" key="4">
    <source>
        <dbReference type="ARBA" id="ARBA00023157"/>
    </source>
</evidence>
<dbReference type="InterPro" id="IPR001254">
    <property type="entry name" value="Trypsin_dom"/>
</dbReference>
<evidence type="ECO:0000256" key="2">
    <source>
        <dbReference type="ARBA" id="ARBA00022801"/>
    </source>
</evidence>
<keyword evidence="3" id="KW-0720">Serine protease</keyword>
<keyword evidence="2" id="KW-0378">Hydrolase</keyword>
<evidence type="ECO:0000313" key="9">
    <source>
        <dbReference type="Proteomes" id="UP001347796"/>
    </source>
</evidence>
<dbReference type="SUPFAM" id="SSF50494">
    <property type="entry name" value="Trypsin-like serine proteases"/>
    <property type="match status" value="1"/>
</dbReference>
<evidence type="ECO:0000259" key="7">
    <source>
        <dbReference type="PROSITE" id="PS50240"/>
    </source>
</evidence>
<dbReference type="PANTHER" id="PTHR24252">
    <property type="entry name" value="ACROSIN-RELATED"/>
    <property type="match status" value="1"/>
</dbReference>
<keyword evidence="9" id="KW-1185">Reference proteome</keyword>
<gene>
    <name evidence="8" type="ORF">SNE40_019001</name>
</gene>
<dbReference type="InterPro" id="IPR001314">
    <property type="entry name" value="Peptidase_S1A"/>
</dbReference>
<dbReference type="InterPro" id="IPR043504">
    <property type="entry name" value="Peptidase_S1_PA_chymotrypsin"/>
</dbReference>
<evidence type="ECO:0000256" key="3">
    <source>
        <dbReference type="ARBA" id="ARBA00022825"/>
    </source>
</evidence>
<accession>A0AAN8PE07</accession>
<dbReference type="GO" id="GO:0006508">
    <property type="term" value="P:proteolysis"/>
    <property type="evidence" value="ECO:0007669"/>
    <property type="project" value="UniProtKB-KW"/>
</dbReference>
<keyword evidence="4" id="KW-1015">Disulfide bond</keyword>
<dbReference type="SMART" id="SM00020">
    <property type="entry name" value="Tryp_SPc"/>
    <property type="match status" value="1"/>
</dbReference>
<dbReference type="AlphaFoldDB" id="A0AAN8PE07"/>
<proteinExistence type="predicted"/>
<name>A0AAN8PE07_PATCE</name>
<dbReference type="Gene3D" id="2.40.10.10">
    <property type="entry name" value="Trypsin-like serine proteases"/>
    <property type="match status" value="1"/>
</dbReference>
<feature type="chain" id="PRO_5042873531" description="Peptidase S1 domain-containing protein" evidence="6">
    <location>
        <begin position="21"/>
        <end position="430"/>
    </location>
</feature>
<dbReference type="Proteomes" id="UP001347796">
    <property type="component" value="Unassembled WGS sequence"/>
</dbReference>
<dbReference type="Pfam" id="PF00089">
    <property type="entry name" value="Trypsin"/>
    <property type="match status" value="1"/>
</dbReference>
<feature type="region of interest" description="Disordered" evidence="5">
    <location>
        <begin position="24"/>
        <end position="45"/>
    </location>
</feature>
<feature type="domain" description="Peptidase S1" evidence="7">
    <location>
        <begin position="170"/>
        <end position="420"/>
    </location>
</feature>
<protein>
    <recommendedName>
        <fullName evidence="7">Peptidase S1 domain-containing protein</fullName>
    </recommendedName>
</protein>
<keyword evidence="6" id="KW-0732">Signal</keyword>
<reference evidence="8 9" key="1">
    <citation type="submission" date="2024-01" db="EMBL/GenBank/DDBJ databases">
        <title>The genome of the rayed Mediterranean limpet Patella caerulea (Linnaeus, 1758).</title>
        <authorList>
            <person name="Anh-Thu Weber A."/>
            <person name="Halstead-Nussloch G."/>
        </authorList>
    </citation>
    <scope>NUCLEOTIDE SEQUENCE [LARGE SCALE GENOMIC DNA]</scope>
    <source>
        <strain evidence="8">AATW-2023a</strain>
        <tissue evidence="8">Whole specimen</tissue>
    </source>
</reference>
<dbReference type="CDD" id="cd00190">
    <property type="entry name" value="Tryp_SPc"/>
    <property type="match status" value="1"/>
</dbReference>
<dbReference type="FunFam" id="2.40.10.10:FF:000003">
    <property type="entry name" value="Transmembrane serine protease 3"/>
    <property type="match status" value="1"/>
</dbReference>
<feature type="signal peptide" evidence="6">
    <location>
        <begin position="1"/>
        <end position="20"/>
    </location>
</feature>
<evidence type="ECO:0000256" key="1">
    <source>
        <dbReference type="ARBA" id="ARBA00022670"/>
    </source>
</evidence>
<dbReference type="InterPro" id="IPR009003">
    <property type="entry name" value="Peptidase_S1_PA"/>
</dbReference>
<feature type="compositionally biased region" description="Basic and acidic residues" evidence="5">
    <location>
        <begin position="25"/>
        <end position="45"/>
    </location>
</feature>
<dbReference type="InterPro" id="IPR018114">
    <property type="entry name" value="TRYPSIN_HIS"/>
</dbReference>